<gene>
    <name evidence="5" type="ORF">JK364_47280</name>
</gene>
<keyword evidence="6" id="KW-1185">Reference proteome</keyword>
<comment type="caution">
    <text evidence="5">The sequence shown here is derived from an EMBL/GenBank/DDBJ whole genome shotgun (WGS) entry which is preliminary data.</text>
</comment>
<dbReference type="SUPFAM" id="SSF51556">
    <property type="entry name" value="Metallo-dependent hydrolases"/>
    <property type="match status" value="1"/>
</dbReference>
<dbReference type="PANTHER" id="PTHR21240">
    <property type="entry name" value="2-AMINO-3-CARBOXYLMUCONATE-6-SEMIALDEHYDE DECARBOXYLASE"/>
    <property type="match status" value="1"/>
</dbReference>
<dbReference type="RefSeq" id="WP_201857633.1">
    <property type="nucleotide sequence ID" value="NZ_JAERRG010000038.1"/>
</dbReference>
<name>A0ABS1Q5A0_9ACTN</name>
<evidence type="ECO:0000256" key="4">
    <source>
        <dbReference type="SAM" id="MobiDB-lite"/>
    </source>
</evidence>
<evidence type="ECO:0000313" key="5">
    <source>
        <dbReference type="EMBL" id="MBL1119856.1"/>
    </source>
</evidence>
<evidence type="ECO:0008006" key="7">
    <source>
        <dbReference type="Google" id="ProtNLM"/>
    </source>
</evidence>
<organism evidence="5 6">
    <name type="scientific">Streptomyces endocoffeicus</name>
    <dbReference type="NCBI Taxonomy" id="2898945"/>
    <lineage>
        <taxon>Bacteria</taxon>
        <taxon>Bacillati</taxon>
        <taxon>Actinomycetota</taxon>
        <taxon>Actinomycetes</taxon>
        <taxon>Kitasatosporales</taxon>
        <taxon>Streptomycetaceae</taxon>
        <taxon>Streptomyces</taxon>
    </lineage>
</organism>
<dbReference type="Gene3D" id="3.20.20.140">
    <property type="entry name" value="Metal-dependent hydrolases"/>
    <property type="match status" value="1"/>
</dbReference>
<evidence type="ECO:0000256" key="2">
    <source>
        <dbReference type="ARBA" id="ARBA00022833"/>
    </source>
</evidence>
<sequence length="79" mass="8147">MLAHGVNEDGAALAARHPGQFELFASLPLSEFPFETARAVTGLLLTGALDRYPQLSIILPHGGGALPHPPTGSTRSGSS</sequence>
<keyword evidence="2" id="KW-0862">Zinc</keyword>
<keyword evidence="3" id="KW-0456">Lyase</keyword>
<dbReference type="InterPro" id="IPR032465">
    <property type="entry name" value="ACMSD"/>
</dbReference>
<accession>A0ABS1Q5A0</accession>
<keyword evidence="1" id="KW-0479">Metal-binding</keyword>
<reference evidence="5 6" key="1">
    <citation type="submission" date="2021-01" db="EMBL/GenBank/DDBJ databases">
        <title>WGS of actinomycetes isolated from Thailand.</title>
        <authorList>
            <person name="Thawai C."/>
        </authorList>
    </citation>
    <scope>NUCLEOTIDE SEQUENCE [LARGE SCALE GENOMIC DNA]</scope>
    <source>
        <strain evidence="5 6">CA3R110</strain>
    </source>
</reference>
<evidence type="ECO:0000256" key="3">
    <source>
        <dbReference type="ARBA" id="ARBA00023239"/>
    </source>
</evidence>
<proteinExistence type="predicted"/>
<feature type="region of interest" description="Disordered" evidence="4">
    <location>
        <begin position="60"/>
        <end position="79"/>
    </location>
</feature>
<evidence type="ECO:0000256" key="1">
    <source>
        <dbReference type="ARBA" id="ARBA00022723"/>
    </source>
</evidence>
<dbReference type="EMBL" id="JAERRG010000038">
    <property type="protein sequence ID" value="MBL1119856.1"/>
    <property type="molecule type" value="Genomic_DNA"/>
</dbReference>
<dbReference type="PANTHER" id="PTHR21240:SF29">
    <property type="entry name" value="AMIDOHYDROLASE-RELATED DOMAIN-CONTAINING PROTEIN"/>
    <property type="match status" value="1"/>
</dbReference>
<dbReference type="InterPro" id="IPR032466">
    <property type="entry name" value="Metal_Hydrolase"/>
</dbReference>
<dbReference type="Proteomes" id="UP000621510">
    <property type="component" value="Unassembled WGS sequence"/>
</dbReference>
<evidence type="ECO:0000313" key="6">
    <source>
        <dbReference type="Proteomes" id="UP000621510"/>
    </source>
</evidence>
<protein>
    <recommendedName>
        <fullName evidence="7">Amidohydrolase</fullName>
    </recommendedName>
</protein>